<protein>
    <recommendedName>
        <fullName evidence="3">Tc1-like transposase DDE domain-containing protein</fullName>
    </recommendedName>
</protein>
<name>U4UTF6_DENPD</name>
<organism evidence="1 2">
    <name type="scientific">Dendroctonus ponderosae</name>
    <name type="common">Mountain pine beetle</name>
    <dbReference type="NCBI Taxonomy" id="77166"/>
    <lineage>
        <taxon>Eukaryota</taxon>
        <taxon>Metazoa</taxon>
        <taxon>Ecdysozoa</taxon>
        <taxon>Arthropoda</taxon>
        <taxon>Hexapoda</taxon>
        <taxon>Insecta</taxon>
        <taxon>Pterygota</taxon>
        <taxon>Neoptera</taxon>
        <taxon>Endopterygota</taxon>
        <taxon>Coleoptera</taxon>
        <taxon>Polyphaga</taxon>
        <taxon>Cucujiformia</taxon>
        <taxon>Curculionidae</taxon>
        <taxon>Scolytinae</taxon>
        <taxon>Dendroctonus</taxon>
    </lineage>
</organism>
<dbReference type="Proteomes" id="UP000030742">
    <property type="component" value="Unassembled WGS sequence"/>
</dbReference>
<dbReference type="PANTHER" id="PTHR47326">
    <property type="entry name" value="TRANSPOSABLE ELEMENT TC3 TRANSPOSASE-LIKE PROTEIN"/>
    <property type="match status" value="1"/>
</dbReference>
<gene>
    <name evidence="1" type="ORF">D910_00362</name>
</gene>
<dbReference type="AlphaFoldDB" id="U4UTF6"/>
<evidence type="ECO:0008006" key="3">
    <source>
        <dbReference type="Google" id="ProtNLM"/>
    </source>
</evidence>
<dbReference type="EMBL" id="KI208201">
    <property type="protein sequence ID" value="ERL95813.1"/>
    <property type="molecule type" value="Genomic_DNA"/>
</dbReference>
<dbReference type="PANTHER" id="PTHR47326:SF1">
    <property type="entry name" value="HTH PSQ-TYPE DOMAIN-CONTAINING PROTEIN"/>
    <property type="match status" value="1"/>
</dbReference>
<dbReference type="GO" id="GO:0003676">
    <property type="term" value="F:nucleic acid binding"/>
    <property type="evidence" value="ECO:0007669"/>
    <property type="project" value="InterPro"/>
</dbReference>
<accession>U4UTF6</accession>
<evidence type="ECO:0000313" key="1">
    <source>
        <dbReference type="EMBL" id="ERL95813.1"/>
    </source>
</evidence>
<sequence length="118" mass="13752">MDVPVATLQNLYFQQDGAPPHNGRIITEFLNHDFPNKWIGNLGPVRWPARSPDITPLDFFAWGFLENVVYCRLYETEEELRHAVIEAANRITPEIIRKSCEAVMRRCMMCVRENVFDV</sequence>
<dbReference type="InterPro" id="IPR036397">
    <property type="entry name" value="RNaseH_sf"/>
</dbReference>
<dbReference type="STRING" id="77166.U4UTF6"/>
<evidence type="ECO:0000313" key="2">
    <source>
        <dbReference type="Proteomes" id="UP000030742"/>
    </source>
</evidence>
<proteinExistence type="predicted"/>
<dbReference type="Gene3D" id="3.30.420.10">
    <property type="entry name" value="Ribonuclease H-like superfamily/Ribonuclease H"/>
    <property type="match status" value="1"/>
</dbReference>
<reference evidence="1 2" key="1">
    <citation type="journal article" date="2013" name="Genome Biol.">
        <title>Draft genome of the mountain pine beetle, Dendroctonus ponderosae Hopkins, a major forest pest.</title>
        <authorList>
            <person name="Keeling C.I."/>
            <person name="Yuen M.M."/>
            <person name="Liao N.Y."/>
            <person name="Docking T.R."/>
            <person name="Chan S.K."/>
            <person name="Taylor G.A."/>
            <person name="Palmquist D.L."/>
            <person name="Jackman S.D."/>
            <person name="Nguyen A."/>
            <person name="Li M."/>
            <person name="Henderson H."/>
            <person name="Janes J.K."/>
            <person name="Zhao Y."/>
            <person name="Pandoh P."/>
            <person name="Moore R."/>
            <person name="Sperling F.A."/>
            <person name="Huber D.P."/>
            <person name="Birol I."/>
            <person name="Jones S.J."/>
            <person name="Bohlmann J."/>
        </authorList>
    </citation>
    <scope>NUCLEOTIDE SEQUENCE</scope>
</reference>